<dbReference type="AlphaFoldDB" id="A0A9D3ZLE7"/>
<dbReference type="EMBL" id="JAIQCV010000011">
    <property type="protein sequence ID" value="KAH1046175.1"/>
    <property type="molecule type" value="Genomic_DNA"/>
</dbReference>
<evidence type="ECO:0000313" key="1">
    <source>
        <dbReference type="EMBL" id="KAH1046175.1"/>
    </source>
</evidence>
<comment type="caution">
    <text evidence="1">The sequence shown here is derived from an EMBL/GenBank/DDBJ whole genome shotgun (WGS) entry which is preliminary data.</text>
</comment>
<evidence type="ECO:0000313" key="2">
    <source>
        <dbReference type="Proteomes" id="UP000828251"/>
    </source>
</evidence>
<accession>A0A9D3ZLE7</accession>
<name>A0A9D3ZLE7_9ROSI</name>
<dbReference type="OrthoDB" id="678681at2759"/>
<organism evidence="1 2">
    <name type="scientific">Gossypium stocksii</name>
    <dbReference type="NCBI Taxonomy" id="47602"/>
    <lineage>
        <taxon>Eukaryota</taxon>
        <taxon>Viridiplantae</taxon>
        <taxon>Streptophyta</taxon>
        <taxon>Embryophyta</taxon>
        <taxon>Tracheophyta</taxon>
        <taxon>Spermatophyta</taxon>
        <taxon>Magnoliopsida</taxon>
        <taxon>eudicotyledons</taxon>
        <taxon>Gunneridae</taxon>
        <taxon>Pentapetalae</taxon>
        <taxon>rosids</taxon>
        <taxon>malvids</taxon>
        <taxon>Malvales</taxon>
        <taxon>Malvaceae</taxon>
        <taxon>Malvoideae</taxon>
        <taxon>Gossypium</taxon>
    </lineage>
</organism>
<reference evidence="1 2" key="1">
    <citation type="journal article" date="2021" name="Plant Biotechnol. J.">
        <title>Multi-omics assisted identification of the key and species-specific regulatory components of drought-tolerant mechanisms in Gossypium stocksii.</title>
        <authorList>
            <person name="Yu D."/>
            <person name="Ke L."/>
            <person name="Zhang D."/>
            <person name="Wu Y."/>
            <person name="Sun Y."/>
            <person name="Mei J."/>
            <person name="Sun J."/>
            <person name="Sun Y."/>
        </authorList>
    </citation>
    <scope>NUCLEOTIDE SEQUENCE [LARGE SCALE GENOMIC DNA]</scope>
    <source>
        <strain evidence="2">cv. E1</strain>
        <tissue evidence="1">Leaf</tissue>
    </source>
</reference>
<sequence>MNGVNYNMVKSKSDKFKAKCAVQDGVSQDHPKMDSDMLASLILLTEKVNPRTSVSVLIVNIRSQLRYTPSYCKAWIATQKALEKMHSGWDTSYNKVWQWC</sequence>
<keyword evidence="2" id="KW-1185">Reference proteome</keyword>
<gene>
    <name evidence="1" type="ORF">J1N35_036959</name>
</gene>
<protein>
    <submittedName>
        <fullName evidence="1">Uncharacterized protein</fullName>
    </submittedName>
</protein>
<dbReference type="Proteomes" id="UP000828251">
    <property type="component" value="Unassembled WGS sequence"/>
</dbReference>
<proteinExistence type="predicted"/>